<evidence type="ECO:0000313" key="27">
    <source>
        <dbReference type="Proteomes" id="UP001333110"/>
    </source>
</evidence>
<evidence type="ECO:0000256" key="1">
    <source>
        <dbReference type="ARBA" id="ARBA00001613"/>
    </source>
</evidence>
<dbReference type="AlphaFoldDB" id="A0AAN7NBB5"/>
<evidence type="ECO:0000256" key="20">
    <source>
        <dbReference type="ARBA" id="ARBA00051791"/>
    </source>
</evidence>
<protein>
    <recommendedName>
        <fullName evidence="22">Monoacylglycerol lipase ABHD2</fullName>
        <ecNumber evidence="5">3.1.1.23</ecNumber>
        <ecNumber evidence="21">3.1.1.6</ecNumber>
        <ecNumber evidence="4">3.1.1.79</ecNumber>
    </recommendedName>
    <alternativeName>
        <fullName evidence="24">2-arachidonoylglycerol hydrolase</fullName>
    </alternativeName>
    <alternativeName>
        <fullName evidence="23">Acetylesterase</fullName>
    </alternativeName>
</protein>
<evidence type="ECO:0000256" key="11">
    <source>
        <dbReference type="ARBA" id="ARBA00022968"/>
    </source>
</evidence>
<dbReference type="Proteomes" id="UP001333110">
    <property type="component" value="Unassembled WGS sequence"/>
</dbReference>
<evidence type="ECO:0000256" key="7">
    <source>
        <dbReference type="ARBA" id="ARBA00022487"/>
    </source>
</evidence>
<comment type="similarity">
    <text evidence="3">Belongs to the AB hydrolase superfamily. AB hydrolase 4 family.</text>
</comment>
<dbReference type="GO" id="GO:0043401">
    <property type="term" value="P:steroid hormone receptor signaling pathway"/>
    <property type="evidence" value="ECO:0007669"/>
    <property type="project" value="TreeGrafter"/>
</dbReference>
<evidence type="ECO:0000256" key="8">
    <source>
        <dbReference type="ARBA" id="ARBA00022692"/>
    </source>
</evidence>
<comment type="catalytic activity">
    <reaction evidence="16">
        <text>a butanoate ester + H2O = an aliphatic alcohol + butanoate + H(+)</text>
        <dbReference type="Rhea" id="RHEA:47348"/>
        <dbReference type="ChEBI" id="CHEBI:2571"/>
        <dbReference type="ChEBI" id="CHEBI:15377"/>
        <dbReference type="ChEBI" id="CHEBI:15378"/>
        <dbReference type="ChEBI" id="CHEBI:17968"/>
        <dbReference type="ChEBI" id="CHEBI:50477"/>
    </reaction>
    <physiologicalReaction direction="left-to-right" evidence="16">
        <dbReference type="Rhea" id="RHEA:47349"/>
    </physiologicalReaction>
</comment>
<dbReference type="GO" id="GO:0048240">
    <property type="term" value="P:sperm capacitation"/>
    <property type="evidence" value="ECO:0007669"/>
    <property type="project" value="TreeGrafter"/>
</dbReference>
<accession>A0AAN7NBB5</accession>
<comment type="catalytic activity">
    <reaction evidence="18">
        <text>hexadecanoate ester + H2O = an aliphatic alcohol + hexadecanoate + H(+)</text>
        <dbReference type="Rhea" id="RHEA:47392"/>
        <dbReference type="ChEBI" id="CHEBI:2571"/>
        <dbReference type="ChEBI" id="CHEBI:7896"/>
        <dbReference type="ChEBI" id="CHEBI:15377"/>
        <dbReference type="ChEBI" id="CHEBI:15378"/>
        <dbReference type="ChEBI" id="CHEBI:25835"/>
    </reaction>
    <physiologicalReaction direction="left-to-right" evidence="18">
        <dbReference type="Rhea" id="RHEA:47393"/>
    </physiologicalReaction>
</comment>
<dbReference type="GO" id="GO:0097524">
    <property type="term" value="C:sperm plasma membrane"/>
    <property type="evidence" value="ECO:0007669"/>
    <property type="project" value="TreeGrafter"/>
</dbReference>
<comment type="catalytic activity">
    <reaction evidence="1">
        <text>Hydrolyzes glycerol monoesters of long-chain fatty acids.</text>
        <dbReference type="EC" id="3.1.1.23"/>
    </reaction>
</comment>
<keyword evidence="10" id="KW-0442">Lipid degradation</keyword>
<dbReference type="GO" id="GO:0036126">
    <property type="term" value="C:sperm flagellum"/>
    <property type="evidence" value="ECO:0007669"/>
    <property type="project" value="TreeGrafter"/>
</dbReference>
<proteinExistence type="inferred from homology"/>
<dbReference type="SUPFAM" id="SSF53474">
    <property type="entry name" value="alpha/beta-Hydrolases"/>
    <property type="match status" value="1"/>
</dbReference>
<keyword evidence="13" id="KW-0443">Lipid metabolism</keyword>
<evidence type="ECO:0000256" key="5">
    <source>
        <dbReference type="ARBA" id="ARBA00013254"/>
    </source>
</evidence>
<dbReference type="GO" id="GO:0008126">
    <property type="term" value="F:acetylesterase activity"/>
    <property type="evidence" value="ECO:0007669"/>
    <property type="project" value="UniProtKB-EC"/>
</dbReference>
<evidence type="ECO:0000259" key="25">
    <source>
        <dbReference type="Pfam" id="PF00561"/>
    </source>
</evidence>
<evidence type="ECO:0000256" key="21">
    <source>
        <dbReference type="ARBA" id="ARBA00067090"/>
    </source>
</evidence>
<evidence type="ECO:0000256" key="17">
    <source>
        <dbReference type="ARBA" id="ARBA00047476"/>
    </source>
</evidence>
<keyword evidence="8" id="KW-0812">Transmembrane</keyword>
<feature type="domain" description="AB hydrolase-1" evidence="25">
    <location>
        <begin position="42"/>
        <end position="258"/>
    </location>
</feature>
<keyword evidence="9" id="KW-0378">Hydrolase</keyword>
<dbReference type="PANTHER" id="PTHR10794:SF45">
    <property type="entry name" value="MONOACYLGLYCEROL LIPASE ABHD2"/>
    <property type="match status" value="1"/>
</dbReference>
<evidence type="ECO:0000313" key="26">
    <source>
        <dbReference type="EMBL" id="KAK4821591.1"/>
    </source>
</evidence>
<evidence type="ECO:0000256" key="16">
    <source>
        <dbReference type="ARBA" id="ARBA00033629"/>
    </source>
</evidence>
<comment type="catalytic activity">
    <reaction evidence="20">
        <text>an acetyl ester + H2O = an aliphatic alcohol + acetate + H(+)</text>
        <dbReference type="Rhea" id="RHEA:12957"/>
        <dbReference type="ChEBI" id="CHEBI:2571"/>
        <dbReference type="ChEBI" id="CHEBI:15377"/>
        <dbReference type="ChEBI" id="CHEBI:15378"/>
        <dbReference type="ChEBI" id="CHEBI:30089"/>
        <dbReference type="ChEBI" id="CHEBI:47622"/>
        <dbReference type="EC" id="3.1.1.6"/>
    </reaction>
    <physiologicalReaction direction="left-to-right" evidence="20">
        <dbReference type="Rhea" id="RHEA:12958"/>
    </physiologicalReaction>
</comment>
<dbReference type="GO" id="GO:0051792">
    <property type="term" value="P:medium-chain fatty acid biosynthetic process"/>
    <property type="evidence" value="ECO:0007669"/>
    <property type="project" value="TreeGrafter"/>
</dbReference>
<dbReference type="EC" id="3.1.1.23" evidence="5"/>
<sequence length="524" mass="60136">MGRVRSPHPYGLRKYLTMPDGATATFDLFEPQSEHCIGEDVTMVICPGIANHSEKQYIRTFVDYAQKNGYRCAVLNHLGALPNIELTSPRMFTYGCTWEFGAMVNYIKKTYPQTQLVVVGFSLGGNIVCKYLGESQANQERVLCCVSVCQGYSALRAQETFMQWDQCRRFYNFLMADNMKKIILSHRQVLFGDNNMKKPQSLSDADLSKLYTATSLMQIDDNVMRKFHGYSSLKEYYEEESCLHYLHRRDLDWLDRWAEVNCMRFNKAKCQVLHFSHNNPMQCYRLGEEWLESCPAEKDLGVLVDIRLNMSQQCAQAAKKASGILACIRNSVASRTKEGIMPLYSALVRLHLKCCVQFWAPHYKRDIEGLERVQRRATKLVKGLEHKSDEEWLRELGWFSLEKRRLRGDLIALSDYLKGGCREVGLSLFSQIYVPLLLVNAADDPLVHESLLSIPRTLSEKRENVMHVLPLHGGHLGFFEGSVLFPEPLTWMDKLVVQYANAICQWEKTKSHCSDTEQAVSGQE</sequence>
<evidence type="ECO:0000256" key="14">
    <source>
        <dbReference type="ARBA" id="ARBA00023136"/>
    </source>
</evidence>
<dbReference type="GO" id="GO:0051793">
    <property type="term" value="P:medium-chain fatty acid catabolic process"/>
    <property type="evidence" value="ECO:0007669"/>
    <property type="project" value="TreeGrafter"/>
</dbReference>
<evidence type="ECO:0000256" key="23">
    <source>
        <dbReference type="ARBA" id="ARBA00075295"/>
    </source>
</evidence>
<evidence type="ECO:0000256" key="10">
    <source>
        <dbReference type="ARBA" id="ARBA00022963"/>
    </source>
</evidence>
<evidence type="ECO:0000256" key="22">
    <source>
        <dbReference type="ARBA" id="ARBA00071478"/>
    </source>
</evidence>
<evidence type="ECO:0000256" key="24">
    <source>
        <dbReference type="ARBA" id="ARBA00076966"/>
    </source>
</evidence>
<dbReference type="Gene3D" id="3.40.50.1820">
    <property type="entry name" value="alpha/beta hydrolase"/>
    <property type="match status" value="1"/>
</dbReference>
<keyword evidence="15" id="KW-0325">Glycoprotein</keyword>
<evidence type="ECO:0000256" key="19">
    <source>
        <dbReference type="ARBA" id="ARBA00050565"/>
    </source>
</evidence>
<keyword evidence="11" id="KW-0735">Signal-anchor</keyword>
<dbReference type="InterPro" id="IPR000073">
    <property type="entry name" value="AB_hydrolase_1"/>
</dbReference>
<evidence type="ECO:0000256" key="13">
    <source>
        <dbReference type="ARBA" id="ARBA00023098"/>
    </source>
</evidence>
<dbReference type="GO" id="GO:0046464">
    <property type="term" value="P:acylglycerol catabolic process"/>
    <property type="evidence" value="ECO:0007669"/>
    <property type="project" value="TreeGrafter"/>
</dbReference>
<evidence type="ECO:0000256" key="3">
    <source>
        <dbReference type="ARBA" id="ARBA00010884"/>
    </source>
</evidence>
<comment type="catalytic activity">
    <reaction evidence="19">
        <text>a triacylglycerol + H2O = a diacylglycerol + a fatty acid + H(+)</text>
        <dbReference type="Rhea" id="RHEA:12044"/>
        <dbReference type="ChEBI" id="CHEBI:15377"/>
        <dbReference type="ChEBI" id="CHEBI:15378"/>
        <dbReference type="ChEBI" id="CHEBI:17855"/>
        <dbReference type="ChEBI" id="CHEBI:18035"/>
        <dbReference type="ChEBI" id="CHEBI:28868"/>
        <dbReference type="EC" id="3.1.1.79"/>
    </reaction>
    <physiologicalReaction direction="left-to-right" evidence="19">
        <dbReference type="Rhea" id="RHEA:12045"/>
    </physiologicalReaction>
</comment>
<dbReference type="InterPro" id="IPR050960">
    <property type="entry name" value="AB_hydrolase_4_sf"/>
</dbReference>
<dbReference type="FunFam" id="3.40.50.1820:FF:000053">
    <property type="entry name" value="Abhydrolase domain containing 2"/>
    <property type="match status" value="1"/>
</dbReference>
<dbReference type="EC" id="3.1.1.6" evidence="21"/>
<dbReference type="EC" id="3.1.1.79" evidence="4"/>
<evidence type="ECO:0000256" key="6">
    <source>
        <dbReference type="ARBA" id="ARBA00022475"/>
    </source>
</evidence>
<evidence type="ECO:0000256" key="18">
    <source>
        <dbReference type="ARBA" id="ARBA00050185"/>
    </source>
</evidence>
<evidence type="ECO:0000256" key="15">
    <source>
        <dbReference type="ARBA" id="ARBA00023180"/>
    </source>
</evidence>
<evidence type="ECO:0000256" key="9">
    <source>
        <dbReference type="ARBA" id="ARBA00022801"/>
    </source>
</evidence>
<keyword evidence="27" id="KW-1185">Reference proteome</keyword>
<comment type="catalytic activity">
    <reaction evidence="17">
        <text>2-(5Z,8Z,11Z,14Z-eicosatetraenoyl)-glycerol + H2O = glycerol + (5Z,8Z,11Z,14Z)-eicosatetraenoate + H(+)</text>
        <dbReference type="Rhea" id="RHEA:26132"/>
        <dbReference type="ChEBI" id="CHEBI:15377"/>
        <dbReference type="ChEBI" id="CHEBI:15378"/>
        <dbReference type="ChEBI" id="CHEBI:17754"/>
        <dbReference type="ChEBI" id="CHEBI:32395"/>
        <dbReference type="ChEBI" id="CHEBI:52392"/>
    </reaction>
    <physiologicalReaction direction="left-to-right" evidence="17">
        <dbReference type="Rhea" id="RHEA:26133"/>
    </physiologicalReaction>
</comment>
<organism evidence="26 27">
    <name type="scientific">Mycteria americana</name>
    <name type="common">Wood stork</name>
    <dbReference type="NCBI Taxonomy" id="33587"/>
    <lineage>
        <taxon>Eukaryota</taxon>
        <taxon>Metazoa</taxon>
        <taxon>Chordata</taxon>
        <taxon>Craniata</taxon>
        <taxon>Vertebrata</taxon>
        <taxon>Euteleostomi</taxon>
        <taxon>Archelosauria</taxon>
        <taxon>Archosauria</taxon>
        <taxon>Dinosauria</taxon>
        <taxon>Saurischia</taxon>
        <taxon>Theropoda</taxon>
        <taxon>Coelurosauria</taxon>
        <taxon>Aves</taxon>
        <taxon>Neognathae</taxon>
        <taxon>Neoaves</taxon>
        <taxon>Aequornithes</taxon>
        <taxon>Ciconiiformes</taxon>
        <taxon>Ciconiidae</taxon>
        <taxon>Mycteria</taxon>
    </lineage>
</organism>
<evidence type="ECO:0000256" key="4">
    <source>
        <dbReference type="ARBA" id="ARBA00013088"/>
    </source>
</evidence>
<gene>
    <name evidence="26" type="ORF">QYF61_024900</name>
</gene>
<dbReference type="GO" id="GO:0047372">
    <property type="term" value="F:monoacylglycerol lipase activity"/>
    <property type="evidence" value="ECO:0007669"/>
    <property type="project" value="UniProtKB-EC"/>
</dbReference>
<evidence type="ECO:0000256" key="2">
    <source>
        <dbReference type="ARBA" id="ARBA00004401"/>
    </source>
</evidence>
<dbReference type="Pfam" id="PF00561">
    <property type="entry name" value="Abhydrolase_1"/>
    <property type="match status" value="1"/>
</dbReference>
<keyword evidence="12" id="KW-1133">Transmembrane helix</keyword>
<reference evidence="26 27" key="1">
    <citation type="journal article" date="2023" name="J. Hered.">
        <title>Chromosome-level genome of the wood stork (Mycteria americana) provides insight into avian chromosome evolution.</title>
        <authorList>
            <person name="Flamio R. Jr."/>
            <person name="Ramstad K.M."/>
        </authorList>
    </citation>
    <scope>NUCLEOTIDE SEQUENCE [LARGE SCALE GENOMIC DNA]</scope>
    <source>
        <strain evidence="26">JAX WOST 10</strain>
    </source>
</reference>
<dbReference type="EMBL" id="JAUNZN010000005">
    <property type="protein sequence ID" value="KAK4821591.1"/>
    <property type="molecule type" value="Genomic_DNA"/>
</dbReference>
<keyword evidence="7" id="KW-0719">Serine esterase</keyword>
<comment type="subcellular location">
    <subcellularLocation>
        <location evidence="2">Cell membrane</location>
        <topology evidence="2">Single-pass type II membrane protein</topology>
    </subcellularLocation>
</comment>
<name>A0AAN7NBB5_MYCAM</name>
<keyword evidence="6" id="KW-1003">Cell membrane</keyword>
<dbReference type="InterPro" id="IPR029058">
    <property type="entry name" value="AB_hydrolase_fold"/>
</dbReference>
<evidence type="ECO:0000256" key="12">
    <source>
        <dbReference type="ARBA" id="ARBA00022989"/>
    </source>
</evidence>
<dbReference type="PANTHER" id="PTHR10794">
    <property type="entry name" value="ABHYDROLASE DOMAIN-CONTAINING PROTEIN"/>
    <property type="match status" value="1"/>
</dbReference>
<comment type="caution">
    <text evidence="26">The sequence shown here is derived from an EMBL/GenBank/DDBJ whole genome shotgun (WGS) entry which is preliminary data.</text>
</comment>
<keyword evidence="14" id="KW-0472">Membrane</keyword>